<dbReference type="GO" id="GO:0016757">
    <property type="term" value="F:glycosyltransferase activity"/>
    <property type="evidence" value="ECO:0007669"/>
    <property type="project" value="UniProtKB-KW"/>
</dbReference>
<dbReference type="PANTHER" id="PTHR12526">
    <property type="entry name" value="GLYCOSYLTRANSFERASE"/>
    <property type="match status" value="1"/>
</dbReference>
<dbReference type="CDD" id="cd03801">
    <property type="entry name" value="GT4_PimA-like"/>
    <property type="match status" value="1"/>
</dbReference>
<evidence type="ECO:0000313" key="5">
    <source>
        <dbReference type="Proteomes" id="UP001239782"/>
    </source>
</evidence>
<sequence length="362" mass="42210">MDNTGFSKRVLMIHHGVGIGGAPKSMSYIARRLIRNGVDVKILFLKRSDALKLYEGIPYEVVGFPTRYFSHTSRWYRIYEFPIIALQFISWFLTLFFIAPYWLYRIKPNVVYMNSSVLTDWLIAAKWFNKKTIMHVRESISHGHFGIRNKLIKSLIEKAADRTIFLSEHNYNQLNINSKFEIIPNYVDMSNENENSIDRKYDFVYLGGRSEIKGFRYVLNLIKSLNNKTFCLLGYYDEDSLRELSRFDNVYVLGIQNEALTFIKQSKYLLYPATTPHFPRPVIEAMACKTVPIASNLEGIDEIITDTIDGYTVDFDSDEISLKIKKIIDLNYFDVSNSAYEKYVKNYSIKNEERILQVILGD</sequence>
<keyword evidence="4" id="KW-0328">Glycosyltransferase</keyword>
<evidence type="ECO:0000259" key="2">
    <source>
        <dbReference type="Pfam" id="PF00534"/>
    </source>
</evidence>
<dbReference type="InterPro" id="IPR028098">
    <property type="entry name" value="Glyco_trans_4-like_N"/>
</dbReference>
<dbReference type="Pfam" id="PF00534">
    <property type="entry name" value="Glycos_transf_1"/>
    <property type="match status" value="1"/>
</dbReference>
<accession>A0AA51RTN6</accession>
<keyword evidence="1" id="KW-1133">Transmembrane helix</keyword>
<gene>
    <name evidence="4" type="ORF">Q9312_18935</name>
</gene>
<name>A0AA51RTN6_9GAMM</name>
<dbReference type="AlphaFoldDB" id="A0AA51RTN6"/>
<keyword evidence="4" id="KW-0808">Transferase</keyword>
<reference evidence="4 5" key="1">
    <citation type="submission" date="2023-08" db="EMBL/GenBank/DDBJ databases">
        <title>Pleionea litopenaei sp. nov., isolated from stomach of juvenile Litopenaeus vannamei.</title>
        <authorList>
            <person name="Rho A.M."/>
            <person name="Hwang C.Y."/>
        </authorList>
    </citation>
    <scope>NUCLEOTIDE SEQUENCE [LARGE SCALE GENOMIC DNA]</scope>
    <source>
        <strain evidence="4 5">HL-JVS1</strain>
    </source>
</reference>
<proteinExistence type="predicted"/>
<keyword evidence="1" id="KW-0472">Membrane</keyword>
<dbReference type="KEGG" id="plei:Q9312_18935"/>
<dbReference type="Pfam" id="PF13439">
    <property type="entry name" value="Glyco_transf_4"/>
    <property type="match status" value="1"/>
</dbReference>
<evidence type="ECO:0000259" key="3">
    <source>
        <dbReference type="Pfam" id="PF13439"/>
    </source>
</evidence>
<evidence type="ECO:0000313" key="4">
    <source>
        <dbReference type="EMBL" id="WMS87284.1"/>
    </source>
</evidence>
<dbReference type="SUPFAM" id="SSF53756">
    <property type="entry name" value="UDP-Glycosyltransferase/glycogen phosphorylase"/>
    <property type="match status" value="1"/>
</dbReference>
<keyword evidence="1" id="KW-0812">Transmembrane</keyword>
<dbReference type="Gene3D" id="3.40.50.2000">
    <property type="entry name" value="Glycogen Phosphorylase B"/>
    <property type="match status" value="2"/>
</dbReference>
<dbReference type="EC" id="2.4.-.-" evidence="4"/>
<feature type="domain" description="Glycosyl transferase family 1" evidence="2">
    <location>
        <begin position="194"/>
        <end position="331"/>
    </location>
</feature>
<feature type="domain" description="Glycosyltransferase subfamily 4-like N-terminal" evidence="3">
    <location>
        <begin position="19"/>
        <end position="189"/>
    </location>
</feature>
<dbReference type="InterPro" id="IPR001296">
    <property type="entry name" value="Glyco_trans_1"/>
</dbReference>
<organism evidence="4 5">
    <name type="scientific">Pleionea litopenaei</name>
    <dbReference type="NCBI Taxonomy" id="3070815"/>
    <lineage>
        <taxon>Bacteria</taxon>
        <taxon>Pseudomonadati</taxon>
        <taxon>Pseudomonadota</taxon>
        <taxon>Gammaproteobacteria</taxon>
        <taxon>Oceanospirillales</taxon>
        <taxon>Pleioneaceae</taxon>
        <taxon>Pleionea</taxon>
    </lineage>
</organism>
<evidence type="ECO:0000256" key="1">
    <source>
        <dbReference type="SAM" id="Phobius"/>
    </source>
</evidence>
<dbReference type="GO" id="GO:1901135">
    <property type="term" value="P:carbohydrate derivative metabolic process"/>
    <property type="evidence" value="ECO:0007669"/>
    <property type="project" value="UniProtKB-ARBA"/>
</dbReference>
<feature type="transmembrane region" description="Helical" evidence="1">
    <location>
        <begin position="83"/>
        <end position="104"/>
    </location>
</feature>
<dbReference type="RefSeq" id="WP_309202425.1">
    <property type="nucleotide sequence ID" value="NZ_CP133548.1"/>
</dbReference>
<keyword evidence="5" id="KW-1185">Reference proteome</keyword>
<dbReference type="Proteomes" id="UP001239782">
    <property type="component" value="Chromosome"/>
</dbReference>
<dbReference type="EMBL" id="CP133548">
    <property type="protein sequence ID" value="WMS87284.1"/>
    <property type="molecule type" value="Genomic_DNA"/>
</dbReference>
<protein>
    <submittedName>
        <fullName evidence="4">Glycosyltransferase</fullName>
        <ecNumber evidence="4">2.4.-.-</ecNumber>
    </submittedName>
</protein>